<dbReference type="GO" id="GO:0016757">
    <property type="term" value="F:glycosyltransferase activity"/>
    <property type="evidence" value="ECO:0007669"/>
    <property type="project" value="UniProtKB-KW"/>
</dbReference>
<evidence type="ECO:0000259" key="4">
    <source>
        <dbReference type="Pfam" id="PF13439"/>
    </source>
</evidence>
<comment type="caution">
    <text evidence="5">The sequence shown here is derived from an EMBL/GenBank/DDBJ whole genome shotgun (WGS) entry which is preliminary data.</text>
</comment>
<protein>
    <submittedName>
        <fullName evidence="5">Glycosyltransferase</fullName>
        <ecNumber evidence="5">2.4.-.-</ecNumber>
    </submittedName>
</protein>
<keyword evidence="1 5" id="KW-0328">Glycosyltransferase</keyword>
<feature type="domain" description="Glycosyltransferase subfamily 4-like N-terminal" evidence="4">
    <location>
        <begin position="18"/>
        <end position="167"/>
    </location>
</feature>
<evidence type="ECO:0000313" key="5">
    <source>
        <dbReference type="EMBL" id="MCW0481433.1"/>
    </source>
</evidence>
<dbReference type="PANTHER" id="PTHR12526:SF629">
    <property type="entry name" value="TEICHURONIC ACID BIOSYNTHESIS GLYCOSYLTRANSFERASE TUAH-RELATED"/>
    <property type="match status" value="1"/>
</dbReference>
<evidence type="ECO:0000256" key="1">
    <source>
        <dbReference type="ARBA" id="ARBA00022676"/>
    </source>
</evidence>
<evidence type="ECO:0000259" key="3">
    <source>
        <dbReference type="Pfam" id="PF00534"/>
    </source>
</evidence>
<dbReference type="RefSeq" id="WP_282590039.1">
    <property type="nucleotide sequence ID" value="NZ_JAPAAF010000001.1"/>
</dbReference>
<dbReference type="PANTHER" id="PTHR12526">
    <property type="entry name" value="GLYCOSYLTRANSFERASE"/>
    <property type="match status" value="1"/>
</dbReference>
<evidence type="ECO:0000313" key="6">
    <source>
        <dbReference type="Proteomes" id="UP001163821"/>
    </source>
</evidence>
<dbReference type="Pfam" id="PF13439">
    <property type="entry name" value="Glyco_transf_4"/>
    <property type="match status" value="1"/>
</dbReference>
<dbReference type="InterPro" id="IPR028098">
    <property type="entry name" value="Glyco_trans_4-like_N"/>
</dbReference>
<dbReference type="EC" id="2.4.-.-" evidence="5"/>
<dbReference type="AlphaFoldDB" id="A0AA41Y8T1"/>
<gene>
    <name evidence="5" type="ORF">N2K84_01750</name>
</gene>
<evidence type="ECO:0000256" key="2">
    <source>
        <dbReference type="ARBA" id="ARBA00022679"/>
    </source>
</evidence>
<keyword evidence="6" id="KW-1185">Reference proteome</keyword>
<sequence>MPPTIDLAVTNDLATDNRVHKMAISLQDMGYAVRLTGRKRRSSPALSPRSYPTRRMRLIFEKGPLFYAEFNIRLLWRLLFSGARIVVANDLDTLPACFVAAKLRRKKLVFDSHEYFTEVPELVKRPKVQAFWKKIERLLVPGVKQAITVCDSIADLYQQEYGVPFRIVRNLPLRTPKVTVAPKKKIDTNEQKVILYQGALNRGRGLEHAIRAMQYTEQAQLWLAGDGDLTAKLQSLVQQLNLGKKVKFLGRIPLHELPGITAQADLGLSIEEDLGLNYRYALPNKLFDYIQQHVPVLVSNLPEMRKVVENYQVGLVLDSHKPHNMARQFEQALYDTDLRNIWLSNLPRAAEELCWECEQPVLYEIFRDLR</sequence>
<dbReference type="Gene3D" id="3.40.50.2000">
    <property type="entry name" value="Glycogen Phosphorylase B"/>
    <property type="match status" value="2"/>
</dbReference>
<keyword evidence="2 5" id="KW-0808">Transferase</keyword>
<accession>A0AA41Y8T1</accession>
<organism evidence="5 6">
    <name type="scientific">Gaoshiqia sediminis</name>
    <dbReference type="NCBI Taxonomy" id="2986998"/>
    <lineage>
        <taxon>Bacteria</taxon>
        <taxon>Pseudomonadati</taxon>
        <taxon>Bacteroidota</taxon>
        <taxon>Bacteroidia</taxon>
        <taxon>Marinilabiliales</taxon>
        <taxon>Prolixibacteraceae</taxon>
        <taxon>Gaoshiqia</taxon>
    </lineage>
</organism>
<dbReference type="InterPro" id="IPR001296">
    <property type="entry name" value="Glyco_trans_1"/>
</dbReference>
<dbReference type="SUPFAM" id="SSF53756">
    <property type="entry name" value="UDP-Glycosyltransferase/glycogen phosphorylase"/>
    <property type="match status" value="1"/>
</dbReference>
<dbReference type="Pfam" id="PF00534">
    <property type="entry name" value="Glycos_transf_1"/>
    <property type="match status" value="1"/>
</dbReference>
<name>A0AA41Y8T1_9BACT</name>
<dbReference type="Proteomes" id="UP001163821">
    <property type="component" value="Unassembled WGS sequence"/>
</dbReference>
<feature type="domain" description="Glycosyl transferase family 1" evidence="3">
    <location>
        <begin position="188"/>
        <end position="342"/>
    </location>
</feature>
<reference evidence="5" key="1">
    <citation type="submission" date="2022-10" db="EMBL/GenBank/DDBJ databases">
        <title>Gaoshiqiia sediminis gen. nov., sp. nov., isolated from coastal sediment.</title>
        <authorList>
            <person name="Yu W.X."/>
            <person name="Mu D.S."/>
            <person name="Du J.Z."/>
            <person name="Liang Y.Q."/>
        </authorList>
    </citation>
    <scope>NUCLEOTIDE SEQUENCE</scope>
    <source>
        <strain evidence="5">A06</strain>
    </source>
</reference>
<proteinExistence type="predicted"/>
<dbReference type="EMBL" id="JAPAAF010000001">
    <property type="protein sequence ID" value="MCW0481433.1"/>
    <property type="molecule type" value="Genomic_DNA"/>
</dbReference>